<accession>A0A7J7NSJ6</accession>
<evidence type="ECO:0000313" key="2">
    <source>
        <dbReference type="Proteomes" id="UP000541444"/>
    </source>
</evidence>
<sequence>MSSLEHLIKCLCCNAAVVEALPGFTQLRDMEFTPSLQVWNSTILGGLNVGMTDIVRELYDSIMDLGVVGDVDTVGFLIGAY</sequence>
<dbReference type="InterPro" id="IPR011990">
    <property type="entry name" value="TPR-like_helical_dom_sf"/>
</dbReference>
<gene>
    <name evidence="1" type="ORF">GIB67_034290</name>
</gene>
<name>A0A7J7NSJ6_9MAGN</name>
<proteinExistence type="predicted"/>
<keyword evidence="2" id="KW-1185">Reference proteome</keyword>
<organism evidence="1 2">
    <name type="scientific">Kingdonia uniflora</name>
    <dbReference type="NCBI Taxonomy" id="39325"/>
    <lineage>
        <taxon>Eukaryota</taxon>
        <taxon>Viridiplantae</taxon>
        <taxon>Streptophyta</taxon>
        <taxon>Embryophyta</taxon>
        <taxon>Tracheophyta</taxon>
        <taxon>Spermatophyta</taxon>
        <taxon>Magnoliopsida</taxon>
        <taxon>Ranunculales</taxon>
        <taxon>Circaeasteraceae</taxon>
        <taxon>Kingdonia</taxon>
    </lineage>
</organism>
<reference evidence="1 2" key="1">
    <citation type="journal article" date="2020" name="IScience">
        <title>Genome Sequencing of the Endangered Kingdonia uniflora (Circaeasteraceae, Ranunculales) Reveals Potential Mechanisms of Evolutionary Specialization.</title>
        <authorList>
            <person name="Sun Y."/>
            <person name="Deng T."/>
            <person name="Zhang A."/>
            <person name="Moore M.J."/>
            <person name="Landis J.B."/>
            <person name="Lin N."/>
            <person name="Zhang H."/>
            <person name="Zhang X."/>
            <person name="Huang J."/>
            <person name="Zhang X."/>
            <person name="Sun H."/>
            <person name="Wang H."/>
        </authorList>
    </citation>
    <scope>NUCLEOTIDE SEQUENCE [LARGE SCALE GENOMIC DNA]</scope>
    <source>
        <strain evidence="1">TB1705</strain>
        <tissue evidence="1">Leaf</tissue>
    </source>
</reference>
<comment type="caution">
    <text evidence="1">The sequence shown here is derived from an EMBL/GenBank/DDBJ whole genome shotgun (WGS) entry which is preliminary data.</text>
</comment>
<dbReference type="Proteomes" id="UP000541444">
    <property type="component" value="Unassembled WGS sequence"/>
</dbReference>
<protein>
    <submittedName>
        <fullName evidence="1">Uncharacterized protein</fullName>
    </submittedName>
</protein>
<dbReference type="Gene3D" id="1.25.40.10">
    <property type="entry name" value="Tetratricopeptide repeat domain"/>
    <property type="match status" value="1"/>
</dbReference>
<dbReference type="EMBL" id="JACGCM010000622">
    <property type="protein sequence ID" value="KAF6169898.1"/>
    <property type="molecule type" value="Genomic_DNA"/>
</dbReference>
<evidence type="ECO:0000313" key="1">
    <source>
        <dbReference type="EMBL" id="KAF6169898.1"/>
    </source>
</evidence>
<dbReference type="AlphaFoldDB" id="A0A7J7NSJ6"/>